<keyword evidence="2" id="KW-1185">Reference proteome</keyword>
<gene>
    <name evidence="1" type="ORF">AVEN_67820_1</name>
</gene>
<dbReference type="EMBL" id="BGPR01073188">
    <property type="protein sequence ID" value="GBO45871.1"/>
    <property type="molecule type" value="Genomic_DNA"/>
</dbReference>
<dbReference type="Proteomes" id="UP000499080">
    <property type="component" value="Unassembled WGS sequence"/>
</dbReference>
<protein>
    <submittedName>
        <fullName evidence="1">Uncharacterized protein</fullName>
    </submittedName>
</protein>
<evidence type="ECO:0000313" key="2">
    <source>
        <dbReference type="Proteomes" id="UP000499080"/>
    </source>
</evidence>
<feature type="non-terminal residue" evidence="1">
    <location>
        <position position="1"/>
    </location>
</feature>
<name>A0A4Y2X8F2_ARAVE</name>
<accession>A0A4Y2X8F2</accession>
<evidence type="ECO:0000313" key="1">
    <source>
        <dbReference type="EMBL" id="GBO45871.1"/>
    </source>
</evidence>
<proteinExistence type="predicted"/>
<reference evidence="1 2" key="1">
    <citation type="journal article" date="2019" name="Sci. Rep.">
        <title>Orb-weaving spider Araneus ventricosus genome elucidates the spidroin gene catalogue.</title>
        <authorList>
            <person name="Kono N."/>
            <person name="Nakamura H."/>
            <person name="Ohtoshi R."/>
            <person name="Moran D.A.P."/>
            <person name="Shinohara A."/>
            <person name="Yoshida Y."/>
            <person name="Fujiwara M."/>
            <person name="Mori M."/>
            <person name="Tomita M."/>
            <person name="Arakawa K."/>
        </authorList>
    </citation>
    <scope>NUCLEOTIDE SEQUENCE [LARGE SCALE GENOMIC DNA]</scope>
</reference>
<organism evidence="1 2">
    <name type="scientific">Araneus ventricosus</name>
    <name type="common">Orbweaver spider</name>
    <name type="synonym">Epeira ventricosa</name>
    <dbReference type="NCBI Taxonomy" id="182803"/>
    <lineage>
        <taxon>Eukaryota</taxon>
        <taxon>Metazoa</taxon>
        <taxon>Ecdysozoa</taxon>
        <taxon>Arthropoda</taxon>
        <taxon>Chelicerata</taxon>
        <taxon>Arachnida</taxon>
        <taxon>Araneae</taxon>
        <taxon>Araneomorphae</taxon>
        <taxon>Entelegynae</taxon>
        <taxon>Araneoidea</taxon>
        <taxon>Araneidae</taxon>
        <taxon>Araneus</taxon>
    </lineage>
</organism>
<dbReference type="AlphaFoldDB" id="A0A4Y2X8F2"/>
<comment type="caution">
    <text evidence="1">The sequence shown here is derived from an EMBL/GenBank/DDBJ whole genome shotgun (WGS) entry which is preliminary data.</text>
</comment>
<sequence>GFFAYRNAFRINPYTHEKQKWWYGASWAISHGARWPALLHRIFHDVCGVRTLVSNEESGFQDKSFIEASLTIMQFSNQWFSVLLSEKHRNTIPKCLSRRAADIPPLPFSPEIFLLAVPVSPQSSQAPLGSMPPSNALYRP</sequence>